<evidence type="ECO:0000313" key="2">
    <source>
        <dbReference type="Proteomes" id="UP000289738"/>
    </source>
</evidence>
<organism evidence="1 2">
    <name type="scientific">Arachis hypogaea</name>
    <name type="common">Peanut</name>
    <dbReference type="NCBI Taxonomy" id="3818"/>
    <lineage>
        <taxon>Eukaryota</taxon>
        <taxon>Viridiplantae</taxon>
        <taxon>Streptophyta</taxon>
        <taxon>Embryophyta</taxon>
        <taxon>Tracheophyta</taxon>
        <taxon>Spermatophyta</taxon>
        <taxon>Magnoliopsida</taxon>
        <taxon>eudicotyledons</taxon>
        <taxon>Gunneridae</taxon>
        <taxon>Pentapetalae</taxon>
        <taxon>rosids</taxon>
        <taxon>fabids</taxon>
        <taxon>Fabales</taxon>
        <taxon>Fabaceae</taxon>
        <taxon>Papilionoideae</taxon>
        <taxon>50 kb inversion clade</taxon>
        <taxon>dalbergioids sensu lato</taxon>
        <taxon>Dalbergieae</taxon>
        <taxon>Pterocarpus clade</taxon>
        <taxon>Arachis</taxon>
    </lineage>
</organism>
<name>A0A445C936_ARAHY</name>
<accession>A0A445C936</accession>
<evidence type="ECO:0000313" key="1">
    <source>
        <dbReference type="EMBL" id="RYR47371.1"/>
    </source>
</evidence>
<sequence>MRSNLWSILENTSATLVELEIMHTALCTLARSPPGTTVVDTALETSWAPVHKLDCALGLDGGHSSIHILGHHVTTVHQAAGHVLAMARVALRHHGGRLECAVGDLSNRELLMVGLLSRNNRCIG</sequence>
<reference evidence="1 2" key="1">
    <citation type="submission" date="2019-01" db="EMBL/GenBank/DDBJ databases">
        <title>Sequencing of cultivated peanut Arachis hypogaea provides insights into genome evolution and oil improvement.</title>
        <authorList>
            <person name="Chen X."/>
        </authorList>
    </citation>
    <scope>NUCLEOTIDE SEQUENCE [LARGE SCALE GENOMIC DNA]</scope>
    <source>
        <strain evidence="2">cv. Fuhuasheng</strain>
        <tissue evidence="1">Leaves</tissue>
    </source>
</reference>
<dbReference type="EMBL" id="SDMP01000007">
    <property type="protein sequence ID" value="RYR47371.1"/>
    <property type="molecule type" value="Genomic_DNA"/>
</dbReference>
<dbReference type="AlphaFoldDB" id="A0A445C936"/>
<dbReference type="STRING" id="3818.A0A445C936"/>
<comment type="caution">
    <text evidence="1">The sequence shown here is derived from an EMBL/GenBank/DDBJ whole genome shotgun (WGS) entry which is preliminary data.</text>
</comment>
<keyword evidence="2" id="KW-1185">Reference proteome</keyword>
<dbReference type="Proteomes" id="UP000289738">
    <property type="component" value="Chromosome A07"/>
</dbReference>
<proteinExistence type="predicted"/>
<protein>
    <submittedName>
        <fullName evidence="1">Uncharacterized protein</fullName>
    </submittedName>
</protein>
<gene>
    <name evidence="1" type="ORF">Ahy_A07g033304</name>
</gene>